<evidence type="ECO:0000313" key="3">
    <source>
        <dbReference type="Proteomes" id="UP000234681"/>
    </source>
</evidence>
<accession>A6I4P4</accession>
<dbReference type="AlphaFoldDB" id="A6I4P4"/>
<sequence>MCKTQFQIKKETPTPHRETPASVHTCLPTE</sequence>
<dbReference type="EMBL" id="CH473955">
    <property type="protein sequence ID" value="EDM10001.1"/>
    <property type="molecule type" value="Genomic_DNA"/>
</dbReference>
<dbReference type="Proteomes" id="UP000234681">
    <property type="component" value="Chromosome 2"/>
</dbReference>
<organism evidence="2 3">
    <name type="scientific">Rattus norvegicus</name>
    <name type="common">Rat</name>
    <dbReference type="NCBI Taxonomy" id="10116"/>
    <lineage>
        <taxon>Eukaryota</taxon>
        <taxon>Metazoa</taxon>
        <taxon>Chordata</taxon>
        <taxon>Craniata</taxon>
        <taxon>Vertebrata</taxon>
        <taxon>Euteleostomi</taxon>
        <taxon>Mammalia</taxon>
        <taxon>Eutheria</taxon>
        <taxon>Euarchontoglires</taxon>
        <taxon>Glires</taxon>
        <taxon>Rodentia</taxon>
        <taxon>Myomorpha</taxon>
        <taxon>Muroidea</taxon>
        <taxon>Muridae</taxon>
        <taxon>Murinae</taxon>
        <taxon>Rattus</taxon>
    </lineage>
</organism>
<name>A6I4P4_RAT</name>
<evidence type="ECO:0000313" key="2">
    <source>
        <dbReference type="EMBL" id="EDM10001.1"/>
    </source>
</evidence>
<protein>
    <submittedName>
        <fullName evidence="2">RCG44366, isoform CRA_c</fullName>
    </submittedName>
</protein>
<gene>
    <name evidence="2" type="ORF">rCG_44366</name>
</gene>
<reference evidence="3" key="1">
    <citation type="submission" date="2005-09" db="EMBL/GenBank/DDBJ databases">
        <authorList>
            <person name="Mural R.J."/>
            <person name="Li P.W."/>
            <person name="Adams M.D."/>
            <person name="Amanatides P.G."/>
            <person name="Baden-Tillson H."/>
            <person name="Barnstead M."/>
            <person name="Chin S.H."/>
            <person name="Dew I."/>
            <person name="Evans C.A."/>
            <person name="Ferriera S."/>
            <person name="Flanigan M."/>
            <person name="Fosler C."/>
            <person name="Glodek A."/>
            <person name="Gu Z."/>
            <person name="Holt R.A."/>
            <person name="Jennings D."/>
            <person name="Kraft C.L."/>
            <person name="Lu F."/>
            <person name="Nguyen T."/>
            <person name="Nusskern D.R."/>
            <person name="Pfannkoch C.M."/>
            <person name="Sitter C."/>
            <person name="Sutton G.G."/>
            <person name="Venter J.C."/>
            <person name="Wang Z."/>
            <person name="Woodage T."/>
            <person name="Zheng X.H."/>
            <person name="Zhong F."/>
        </authorList>
    </citation>
    <scope>NUCLEOTIDE SEQUENCE [LARGE SCALE GENOMIC DNA]</scope>
    <source>
        <strain>BN</strain>
        <strain evidence="3">Sprague-Dawley</strain>
    </source>
</reference>
<feature type="compositionally biased region" description="Basic and acidic residues" evidence="1">
    <location>
        <begin position="8"/>
        <end position="19"/>
    </location>
</feature>
<proteinExistence type="predicted"/>
<feature type="region of interest" description="Disordered" evidence="1">
    <location>
        <begin position="1"/>
        <end position="30"/>
    </location>
</feature>
<evidence type="ECO:0000256" key="1">
    <source>
        <dbReference type="SAM" id="MobiDB-lite"/>
    </source>
</evidence>